<evidence type="ECO:0000313" key="3">
    <source>
        <dbReference type="EMBL" id="KAK0480574.1"/>
    </source>
</evidence>
<evidence type="ECO:0000313" key="4">
    <source>
        <dbReference type="Proteomes" id="UP001175227"/>
    </source>
</evidence>
<feature type="compositionally biased region" description="Polar residues" evidence="1">
    <location>
        <begin position="10"/>
        <end position="20"/>
    </location>
</feature>
<protein>
    <recommendedName>
        <fullName evidence="2">DUF7330 domain-containing protein</fullName>
    </recommendedName>
</protein>
<organism evidence="3 4">
    <name type="scientific">Armillaria novae-zelandiae</name>
    <dbReference type="NCBI Taxonomy" id="153914"/>
    <lineage>
        <taxon>Eukaryota</taxon>
        <taxon>Fungi</taxon>
        <taxon>Dikarya</taxon>
        <taxon>Basidiomycota</taxon>
        <taxon>Agaricomycotina</taxon>
        <taxon>Agaricomycetes</taxon>
        <taxon>Agaricomycetidae</taxon>
        <taxon>Agaricales</taxon>
        <taxon>Marasmiineae</taxon>
        <taxon>Physalacriaceae</taxon>
        <taxon>Armillaria</taxon>
    </lineage>
</organism>
<dbReference type="InterPro" id="IPR055754">
    <property type="entry name" value="DUF7330"/>
</dbReference>
<comment type="caution">
    <text evidence="3">The sequence shown here is derived from an EMBL/GenBank/DDBJ whole genome shotgun (WGS) entry which is preliminary data.</text>
</comment>
<name>A0AA39PBH0_9AGAR</name>
<feature type="compositionally biased region" description="Polar residues" evidence="1">
    <location>
        <begin position="47"/>
        <end position="63"/>
    </location>
</feature>
<feature type="region of interest" description="Disordered" evidence="1">
    <location>
        <begin position="1"/>
        <end position="22"/>
    </location>
</feature>
<evidence type="ECO:0000259" key="2">
    <source>
        <dbReference type="Pfam" id="PF24016"/>
    </source>
</evidence>
<dbReference type="AlphaFoldDB" id="A0AA39PBH0"/>
<feature type="domain" description="DUF7330" evidence="2">
    <location>
        <begin position="97"/>
        <end position="284"/>
    </location>
</feature>
<accession>A0AA39PBH0</accession>
<evidence type="ECO:0000256" key="1">
    <source>
        <dbReference type="SAM" id="MobiDB-lite"/>
    </source>
</evidence>
<keyword evidence="4" id="KW-1185">Reference proteome</keyword>
<dbReference type="Pfam" id="PF24016">
    <property type="entry name" value="DUF7330"/>
    <property type="match status" value="1"/>
</dbReference>
<gene>
    <name evidence="3" type="ORF">IW261DRAFT_1473370</name>
</gene>
<proteinExistence type="predicted"/>
<dbReference type="Proteomes" id="UP001175227">
    <property type="component" value="Unassembled WGS sequence"/>
</dbReference>
<dbReference type="EMBL" id="JAUEPR010000009">
    <property type="protein sequence ID" value="KAK0480574.1"/>
    <property type="molecule type" value="Genomic_DNA"/>
</dbReference>
<sequence length="297" mass="32403">MTRKSRSKKSVSQPAASESQALVLASPYNFHSPEEEPLLTTIALAPATQQQRSVQPSGSSNTEKTQKKTLAIMPSSYPPPPYGSRSEDAPPPRQPGNFMTIIRDSGPIKQSFLIDPSLSIPSELLPTLTPSEQEAGGTRNNLNLEAKYGEIDADIEVMKSTKWTRIRVDVRSRSDVVIRLRLPGTISPGDLNRPGPLCTLDIYANGGNIYLLIPRKRLVGKLVATARGDVTFSKTVLKDLSAFNEKGNRRECFIGDCKMWSEGTGDVVNLEAKGGGISVQYYDEPFVKPENPGCIIS</sequence>
<feature type="region of interest" description="Disordered" evidence="1">
    <location>
        <begin position="34"/>
        <end position="96"/>
    </location>
</feature>
<reference evidence="3" key="1">
    <citation type="submission" date="2023-06" db="EMBL/GenBank/DDBJ databases">
        <authorList>
            <consortium name="Lawrence Berkeley National Laboratory"/>
            <person name="Ahrendt S."/>
            <person name="Sahu N."/>
            <person name="Indic B."/>
            <person name="Wong-Bajracharya J."/>
            <person name="Merenyi Z."/>
            <person name="Ke H.-M."/>
            <person name="Monk M."/>
            <person name="Kocsube S."/>
            <person name="Drula E."/>
            <person name="Lipzen A."/>
            <person name="Balint B."/>
            <person name="Henrissat B."/>
            <person name="Andreopoulos B."/>
            <person name="Martin F.M."/>
            <person name="Harder C.B."/>
            <person name="Rigling D."/>
            <person name="Ford K.L."/>
            <person name="Foster G.D."/>
            <person name="Pangilinan J."/>
            <person name="Papanicolaou A."/>
            <person name="Barry K."/>
            <person name="LaButti K."/>
            <person name="Viragh M."/>
            <person name="Koriabine M."/>
            <person name="Yan M."/>
            <person name="Riley R."/>
            <person name="Champramary S."/>
            <person name="Plett K.L."/>
            <person name="Tsai I.J."/>
            <person name="Slot J."/>
            <person name="Sipos G."/>
            <person name="Plett J."/>
            <person name="Nagy L.G."/>
            <person name="Grigoriev I.V."/>
        </authorList>
    </citation>
    <scope>NUCLEOTIDE SEQUENCE</scope>
    <source>
        <strain evidence="3">ICMP 16352</strain>
    </source>
</reference>